<dbReference type="PANTHER" id="PTHR12873:SF0">
    <property type="entry name" value="TWINKLE MTDNA HELICASE"/>
    <property type="match status" value="1"/>
</dbReference>
<dbReference type="EMBL" id="KZ303851">
    <property type="protein sequence ID" value="PHZ11817.1"/>
    <property type="molecule type" value="Genomic_DNA"/>
</dbReference>
<dbReference type="GO" id="GO:0006260">
    <property type="term" value="P:DNA replication"/>
    <property type="evidence" value="ECO:0007669"/>
    <property type="project" value="InterPro"/>
</dbReference>
<dbReference type="PROSITE" id="PS51199">
    <property type="entry name" value="SF4_HELICASE"/>
    <property type="match status" value="1"/>
</dbReference>
<name>A0A2G4SSQ5_RHIZD</name>
<proteinExistence type="predicted"/>
<evidence type="ECO:0000313" key="3">
    <source>
        <dbReference type="Proteomes" id="UP000242254"/>
    </source>
</evidence>
<reference evidence="2 3" key="1">
    <citation type="journal article" date="2016" name="Proc. Natl. Acad. Sci. U.S.A.">
        <title>Lipid metabolic changes in an early divergent fungus govern the establishment of a mutualistic symbiosis with endobacteria.</title>
        <authorList>
            <person name="Lastovetsky O.A."/>
            <person name="Gaspar M.L."/>
            <person name="Mondo S.J."/>
            <person name="LaButti K.M."/>
            <person name="Sandor L."/>
            <person name="Grigoriev I.V."/>
            <person name="Henry S.A."/>
            <person name="Pawlowska T.E."/>
        </authorList>
    </citation>
    <scope>NUCLEOTIDE SEQUENCE [LARGE SCALE GENOMIC DNA]</scope>
    <source>
        <strain evidence="2 3">ATCC 52813</strain>
    </source>
</reference>
<dbReference type="GeneID" id="35442212"/>
<dbReference type="InterPro" id="IPR007694">
    <property type="entry name" value="DNA_helicase_DnaB-like_C"/>
</dbReference>
<dbReference type="PANTHER" id="PTHR12873">
    <property type="entry name" value="T7-LIKE MITOCHONDRIAL DNA HELICASE"/>
    <property type="match status" value="1"/>
</dbReference>
<dbReference type="GO" id="GO:0016787">
    <property type="term" value="F:hydrolase activity"/>
    <property type="evidence" value="ECO:0007669"/>
    <property type="project" value="UniProtKB-KW"/>
</dbReference>
<dbReference type="GO" id="GO:0043139">
    <property type="term" value="F:5'-3' DNA helicase activity"/>
    <property type="evidence" value="ECO:0007669"/>
    <property type="project" value="InterPro"/>
</dbReference>
<keyword evidence="3" id="KW-1185">Reference proteome</keyword>
<evidence type="ECO:0000259" key="1">
    <source>
        <dbReference type="PROSITE" id="PS51199"/>
    </source>
</evidence>
<accession>A0A2G4SSQ5</accession>
<dbReference type="GO" id="GO:0003697">
    <property type="term" value="F:single-stranded DNA binding"/>
    <property type="evidence" value="ECO:0007669"/>
    <property type="project" value="InterPro"/>
</dbReference>
<dbReference type="STRING" id="1340429.A0A2G4SSQ5"/>
<keyword evidence="2" id="KW-0378">Hydrolase</keyword>
<dbReference type="GO" id="GO:0005524">
    <property type="term" value="F:ATP binding"/>
    <property type="evidence" value="ECO:0007669"/>
    <property type="project" value="InterPro"/>
</dbReference>
<dbReference type="Pfam" id="PF13481">
    <property type="entry name" value="AAA_25"/>
    <property type="match status" value="1"/>
</dbReference>
<dbReference type="Gene3D" id="3.40.50.300">
    <property type="entry name" value="P-loop containing nucleotide triphosphate hydrolases"/>
    <property type="match status" value="1"/>
</dbReference>
<dbReference type="SUPFAM" id="SSF52540">
    <property type="entry name" value="P-loop containing nucleoside triphosphate hydrolases"/>
    <property type="match status" value="1"/>
</dbReference>
<dbReference type="InterPro" id="IPR027417">
    <property type="entry name" value="P-loop_NTPase"/>
</dbReference>
<dbReference type="AlphaFoldDB" id="A0A2G4SSQ5"/>
<organism evidence="2 3">
    <name type="scientific">Rhizopus microsporus ATCC 52813</name>
    <dbReference type="NCBI Taxonomy" id="1340429"/>
    <lineage>
        <taxon>Eukaryota</taxon>
        <taxon>Fungi</taxon>
        <taxon>Fungi incertae sedis</taxon>
        <taxon>Mucoromycota</taxon>
        <taxon>Mucoromycotina</taxon>
        <taxon>Mucoromycetes</taxon>
        <taxon>Mucorales</taxon>
        <taxon>Mucorineae</taxon>
        <taxon>Rhizopodaceae</taxon>
        <taxon>Rhizopus</taxon>
    </lineage>
</organism>
<dbReference type="InterPro" id="IPR027032">
    <property type="entry name" value="Twinkle-like"/>
</dbReference>
<protein>
    <submittedName>
        <fullName evidence="2">P-loop containing nucleoside triphosphate hydrolase protein</fullName>
    </submittedName>
</protein>
<feature type="domain" description="SF4 helicase" evidence="1">
    <location>
        <begin position="99"/>
        <end position="345"/>
    </location>
</feature>
<evidence type="ECO:0000313" key="2">
    <source>
        <dbReference type="EMBL" id="PHZ11817.1"/>
    </source>
</evidence>
<dbReference type="CDD" id="cd01122">
    <property type="entry name" value="Twinkle_C"/>
    <property type="match status" value="1"/>
</dbReference>
<sequence>MHRLLTRSFVIAKPHIRHNASRLAPSYCAHMMYKPILLCRYQSTATSELVEPTEIPTIETVRDQFEEERSDIIESVNKPDTVLLFNDLRRDVYEEIINPNATRGVQCSDLPEFNKILKGHRRGELTILTGPTGVGKTTVISQLSLDYCKQGVPTLWGSFEILNKRLAKKMLSQFAEKDLSESPKDFDRYADEFEKLPLYFLNFHSSTPIHQVLTACQQAVDVYGVQHIIIDNLQFMLSQQARSGLDKWELQEQAIAKIRNFATIQDVHITLVVHPRKDTGEGLDINSIFGSAKVTQEADNVIIIQKYEHTRSLDIKKNRYDGTLGEIYYKFNRETLKIEECLPEEKKSSRSVTTSIYQKKRKY</sequence>
<gene>
    <name evidence="2" type="ORF">RHIMIDRAFT_256263</name>
</gene>
<dbReference type="Proteomes" id="UP000242254">
    <property type="component" value="Unassembled WGS sequence"/>
</dbReference>
<dbReference type="RefSeq" id="XP_023465525.1">
    <property type="nucleotide sequence ID" value="XM_023611222.1"/>
</dbReference>